<evidence type="ECO:0000256" key="2">
    <source>
        <dbReference type="SAM" id="SignalP"/>
    </source>
</evidence>
<dbReference type="Proteomes" id="UP000316598">
    <property type="component" value="Unassembled WGS sequence"/>
</dbReference>
<dbReference type="SUPFAM" id="SSF52129">
    <property type="entry name" value="Caspase-like"/>
    <property type="match status" value="1"/>
</dbReference>
<reference evidence="4 5" key="1">
    <citation type="submission" date="2019-02" db="EMBL/GenBank/DDBJ databases">
        <title>Deep-cultivation of Planctomycetes and their phenomic and genomic characterization uncovers novel biology.</title>
        <authorList>
            <person name="Wiegand S."/>
            <person name="Jogler M."/>
            <person name="Boedeker C."/>
            <person name="Pinto D."/>
            <person name="Vollmers J."/>
            <person name="Rivas-Marin E."/>
            <person name="Kohn T."/>
            <person name="Peeters S.H."/>
            <person name="Heuer A."/>
            <person name="Rast P."/>
            <person name="Oberbeckmann S."/>
            <person name="Bunk B."/>
            <person name="Jeske O."/>
            <person name="Meyerdierks A."/>
            <person name="Storesund J.E."/>
            <person name="Kallscheuer N."/>
            <person name="Luecker S."/>
            <person name="Lage O.M."/>
            <person name="Pohl T."/>
            <person name="Merkel B.J."/>
            <person name="Hornburger P."/>
            <person name="Mueller R.-W."/>
            <person name="Bruemmer F."/>
            <person name="Labrenz M."/>
            <person name="Spormann A.M."/>
            <person name="Op Den Camp H."/>
            <person name="Overmann J."/>
            <person name="Amann R."/>
            <person name="Jetten M.S.M."/>
            <person name="Mascher T."/>
            <person name="Medema M.H."/>
            <person name="Devos D.P."/>
            <person name="Kaster A.-K."/>
            <person name="Ovreas L."/>
            <person name="Rohde M."/>
            <person name="Galperin M.Y."/>
            <person name="Jogler C."/>
        </authorList>
    </citation>
    <scope>NUCLEOTIDE SEQUENCE [LARGE SCALE GENOMIC DNA]</scope>
    <source>
        <strain evidence="4 5">Pla22</strain>
    </source>
</reference>
<dbReference type="Gene3D" id="3.40.50.1460">
    <property type="match status" value="1"/>
</dbReference>
<accession>A0A5C5WL85</accession>
<dbReference type="AlphaFoldDB" id="A0A5C5WL85"/>
<dbReference type="GO" id="GO:0004197">
    <property type="term" value="F:cysteine-type endopeptidase activity"/>
    <property type="evidence" value="ECO:0007669"/>
    <property type="project" value="InterPro"/>
</dbReference>
<dbReference type="RefSeq" id="WP_146516485.1">
    <property type="nucleotide sequence ID" value="NZ_SJPI01000002.1"/>
</dbReference>
<sequence length="732" mass="79880" precursor="true">MKKLLAVVVTTLLLTLWSSDILASDSQPHRRALLIACSDFPNAPWVKPLPGARNDVARFAELLGSPKYNFRDVDTLAGWVEGSDRNPTADNIESAFKQLISKSGRDDQVFILLSGHGIQVDALPNVEGTLGLSEEPDGMDEAFIAADYGPDERVIRDDTIGSWLDQLKSKGAHVWIVFDCCHSGSLTRGDGDEEPRGLLSEEARQANQNSPRNDSHDTGIVDLVLNENEQGKDDPTQGSLVALFAAQNYETTPEMTRPVGAVASSENRRGLLSYHLEYLLNNVAGKTTYRDLENALAGRYYAERGMSGPNPYAEGDLDRTLFGLETIERNKSLGLSRKKDQYELLGGVMDGVTVGTILDVTSNDELIGTVEATEVGISRSVVRWIEPPPEDVASNLTSLNELTCEITKQPVMPWKVAVQWLSVSDAATPVSNQLKTWIATQQELDSSSIIAGTDSSARKWSVCVATPETARRRFGIEIKDTSILLLNSIAVQYDPTAPPSGNEVSVIYPASDLEKIQRDLTTDFERLFRMQRLFQLAGLYGDSGPMLSSRGVAVEFVPLAPDESPRNLKPLNRGDLQAGQEIAVKLSNKKSKTLWYTVLLVQSNGLIAPIHSGSIPAAAYSSRPTVLEIEKIRLRPTRGNAAYVAVTVPVLDQRKPADFSYLAQLPIGVHRVGENSATRSSDGEENAASSTTLGGLFSMTTRSTENKLAIRQDGSQIAVRSWSVTQQEAPRE</sequence>
<feature type="chain" id="PRO_5022750056" evidence="2">
    <location>
        <begin position="24"/>
        <end position="732"/>
    </location>
</feature>
<keyword evidence="5" id="KW-1185">Reference proteome</keyword>
<dbReference type="InterPro" id="IPR011600">
    <property type="entry name" value="Pept_C14_caspase"/>
</dbReference>
<evidence type="ECO:0000313" key="5">
    <source>
        <dbReference type="Proteomes" id="UP000316598"/>
    </source>
</evidence>
<dbReference type="EMBL" id="SJPI01000002">
    <property type="protein sequence ID" value="TWT51438.1"/>
    <property type="molecule type" value="Genomic_DNA"/>
</dbReference>
<evidence type="ECO:0000313" key="4">
    <source>
        <dbReference type="EMBL" id="TWT51438.1"/>
    </source>
</evidence>
<dbReference type="OrthoDB" id="1491023at2"/>
<feature type="region of interest" description="Disordered" evidence="1">
    <location>
        <begin position="674"/>
        <end position="696"/>
    </location>
</feature>
<dbReference type="PANTHER" id="PTHR48104">
    <property type="entry name" value="METACASPASE-4"/>
    <property type="match status" value="1"/>
</dbReference>
<dbReference type="GO" id="GO:0006508">
    <property type="term" value="P:proteolysis"/>
    <property type="evidence" value="ECO:0007669"/>
    <property type="project" value="InterPro"/>
</dbReference>
<dbReference type="Pfam" id="PF00656">
    <property type="entry name" value="Peptidase_C14"/>
    <property type="match status" value="1"/>
</dbReference>
<feature type="domain" description="Peptidase C14 caspase" evidence="3">
    <location>
        <begin position="30"/>
        <end position="213"/>
    </location>
</feature>
<feature type="compositionally biased region" description="Polar residues" evidence="1">
    <location>
        <begin position="687"/>
        <end position="696"/>
    </location>
</feature>
<proteinExistence type="predicted"/>
<dbReference type="InterPro" id="IPR050452">
    <property type="entry name" value="Metacaspase"/>
</dbReference>
<evidence type="ECO:0000259" key="3">
    <source>
        <dbReference type="Pfam" id="PF00656"/>
    </source>
</evidence>
<dbReference type="GO" id="GO:0005737">
    <property type="term" value="C:cytoplasm"/>
    <property type="evidence" value="ECO:0007669"/>
    <property type="project" value="TreeGrafter"/>
</dbReference>
<comment type="caution">
    <text evidence="4">The sequence shown here is derived from an EMBL/GenBank/DDBJ whole genome shotgun (WGS) entry which is preliminary data.</text>
</comment>
<feature type="signal peptide" evidence="2">
    <location>
        <begin position="1"/>
        <end position="23"/>
    </location>
</feature>
<name>A0A5C5WL85_9BACT</name>
<gene>
    <name evidence="4" type="ORF">Pla22_42160</name>
</gene>
<organism evidence="4 5">
    <name type="scientific">Rubripirellula amarantea</name>
    <dbReference type="NCBI Taxonomy" id="2527999"/>
    <lineage>
        <taxon>Bacteria</taxon>
        <taxon>Pseudomonadati</taxon>
        <taxon>Planctomycetota</taxon>
        <taxon>Planctomycetia</taxon>
        <taxon>Pirellulales</taxon>
        <taxon>Pirellulaceae</taxon>
        <taxon>Rubripirellula</taxon>
    </lineage>
</organism>
<protein>
    <submittedName>
        <fullName evidence="4">Caspase domain protein</fullName>
    </submittedName>
</protein>
<dbReference type="InterPro" id="IPR029030">
    <property type="entry name" value="Caspase-like_dom_sf"/>
</dbReference>
<keyword evidence="2" id="KW-0732">Signal</keyword>
<evidence type="ECO:0000256" key="1">
    <source>
        <dbReference type="SAM" id="MobiDB-lite"/>
    </source>
</evidence>
<dbReference type="PANTHER" id="PTHR48104:SF30">
    <property type="entry name" value="METACASPASE-1"/>
    <property type="match status" value="1"/>
</dbReference>